<evidence type="ECO:0000256" key="1">
    <source>
        <dbReference type="ARBA" id="ARBA00034772"/>
    </source>
</evidence>
<dbReference type="InterPro" id="IPR022761">
    <property type="entry name" value="Fumarate_lyase_N"/>
</dbReference>
<evidence type="ECO:0000259" key="2">
    <source>
        <dbReference type="SMART" id="SM00998"/>
    </source>
</evidence>
<dbReference type="AlphaFoldDB" id="A0A6J6QS73"/>
<evidence type="ECO:0000313" key="3">
    <source>
        <dbReference type="EMBL" id="CAB4714287.1"/>
    </source>
</evidence>
<proteinExistence type="inferred from homology"/>
<dbReference type="Gene3D" id="1.10.40.30">
    <property type="entry name" value="Fumarase/aspartase (C-terminal domain)"/>
    <property type="match status" value="1"/>
</dbReference>
<feature type="domain" description="Adenylosuccinate lyase C-terminal" evidence="2">
    <location>
        <begin position="364"/>
        <end position="441"/>
    </location>
</feature>
<dbReference type="GO" id="GO:0003824">
    <property type="term" value="F:catalytic activity"/>
    <property type="evidence" value="ECO:0007669"/>
    <property type="project" value="InterPro"/>
</dbReference>
<dbReference type="PRINTS" id="PR00145">
    <property type="entry name" value="ARGSUCLYASE"/>
</dbReference>
<dbReference type="InterPro" id="IPR000362">
    <property type="entry name" value="Fumarate_lyase_fam"/>
</dbReference>
<dbReference type="CDD" id="cd01597">
    <property type="entry name" value="pCLME"/>
    <property type="match status" value="1"/>
</dbReference>
<gene>
    <name evidence="3" type="ORF">UFOPK2646_01137</name>
    <name evidence="4" type="ORF">UFOPK3197_01182</name>
</gene>
<reference evidence="3" key="1">
    <citation type="submission" date="2020-05" db="EMBL/GenBank/DDBJ databases">
        <authorList>
            <person name="Chiriac C."/>
            <person name="Salcher M."/>
            <person name="Ghai R."/>
            <person name="Kavagutti S V."/>
        </authorList>
    </citation>
    <scope>NUCLEOTIDE SEQUENCE</scope>
</reference>
<dbReference type="EMBL" id="CAFABI010000177">
    <property type="protein sequence ID" value="CAB4833210.1"/>
    <property type="molecule type" value="Genomic_DNA"/>
</dbReference>
<protein>
    <submittedName>
        <fullName evidence="3">Unannotated protein</fullName>
    </submittedName>
</protein>
<dbReference type="SUPFAM" id="SSF48557">
    <property type="entry name" value="L-aspartase-like"/>
    <property type="match status" value="1"/>
</dbReference>
<dbReference type="InterPro" id="IPR008948">
    <property type="entry name" value="L-Aspartase-like"/>
</dbReference>
<dbReference type="PANTHER" id="PTHR43172">
    <property type="entry name" value="ADENYLOSUCCINATE LYASE"/>
    <property type="match status" value="1"/>
</dbReference>
<dbReference type="PRINTS" id="PR00149">
    <property type="entry name" value="FUMRATELYASE"/>
</dbReference>
<dbReference type="Gene3D" id="1.20.200.10">
    <property type="entry name" value="Fumarase/aspartase (Central domain)"/>
    <property type="match status" value="1"/>
</dbReference>
<dbReference type="InterPro" id="IPR019468">
    <property type="entry name" value="AdenyloSucc_lyase_C"/>
</dbReference>
<name>A0A6J6QS73_9ZZZZ</name>
<dbReference type="EMBL" id="CAEZYB010000166">
    <property type="protein sequence ID" value="CAB4714287.1"/>
    <property type="molecule type" value="Genomic_DNA"/>
</dbReference>
<evidence type="ECO:0000313" key="4">
    <source>
        <dbReference type="EMBL" id="CAB4833210.1"/>
    </source>
</evidence>
<comment type="similarity">
    <text evidence="1">Belongs to the class-II fumarase/aspartase family.</text>
</comment>
<dbReference type="Pfam" id="PF00206">
    <property type="entry name" value="Lyase_1"/>
    <property type="match status" value="1"/>
</dbReference>
<dbReference type="SMART" id="SM00998">
    <property type="entry name" value="ADSL_C"/>
    <property type="match status" value="1"/>
</dbReference>
<accession>A0A6J6QS73</accession>
<dbReference type="PANTHER" id="PTHR43172:SF2">
    <property type="entry name" value="ADENYLOSUCCINATE LYASE C-TERMINAL DOMAIN-CONTAINING PROTEIN"/>
    <property type="match status" value="1"/>
</dbReference>
<organism evidence="3">
    <name type="scientific">freshwater metagenome</name>
    <dbReference type="NCBI Taxonomy" id="449393"/>
    <lineage>
        <taxon>unclassified sequences</taxon>
        <taxon>metagenomes</taxon>
        <taxon>ecological metagenomes</taxon>
    </lineage>
</organism>
<sequence>MRLGGGMNLLDDLYGDSRMHDLWSLKSTLTYWLLVEAQLAGALGDAQVISIEDAQSIIEACSEKNIDIARLIRESKNVGYPIVSLVSMICESLPAEQAGKVHWGATTQDIMDSALVLQTRDAIEYLLVLQERLGDAISDLTQKYAKTVMPGRTHGKQATPTTFGAKCAVFLDQISSDRQRLIDAYRGISSVSLHGAAGTSAALYPHGQQVRSALAKRLGLENTIIPWHVNRSAVIAVGDAVSACLQMLARLAREIIDLSRTEIAEVSEGSSQYKGASSTMPQKANPIESESIIGYAISGESHAMALHRASEAAHERSSGEWQIEWRVLPDIFACAASALSLAVTSMQNLQVFPEQMAKNCSFDGGLLLAEAAMMHLAPRIGRDKAHKLLYEVCLECRKIGQSFESTLQVKLGKDFEESFKGFSFNPADHIGEAPLVALEGLRIWSISKAKKISVGS</sequence>